<dbReference type="PROSITE" id="PS51677">
    <property type="entry name" value="NODB"/>
    <property type="match status" value="1"/>
</dbReference>
<reference evidence="4 5" key="1">
    <citation type="submission" date="2018-11" db="EMBL/GenBank/DDBJ databases">
        <title>Genomic Encyclopedia of Type Strains, Phase IV (KMG-IV): sequencing the most valuable type-strain genomes for metagenomic binning, comparative biology and taxonomic classification.</title>
        <authorList>
            <person name="Goeker M."/>
        </authorList>
    </citation>
    <scope>NUCLEOTIDE SEQUENCE [LARGE SCALE GENOMIC DNA]</scope>
    <source>
        <strain evidence="4 5">DSM 102936</strain>
    </source>
</reference>
<dbReference type="GO" id="GO:0005975">
    <property type="term" value="P:carbohydrate metabolic process"/>
    <property type="evidence" value="ECO:0007669"/>
    <property type="project" value="InterPro"/>
</dbReference>
<evidence type="ECO:0000313" key="5">
    <source>
        <dbReference type="Proteomes" id="UP000282654"/>
    </source>
</evidence>
<evidence type="ECO:0000256" key="1">
    <source>
        <dbReference type="ARBA" id="ARBA00004613"/>
    </source>
</evidence>
<evidence type="ECO:0000313" key="4">
    <source>
        <dbReference type="EMBL" id="RPF47026.1"/>
    </source>
</evidence>
<dbReference type="EMBL" id="RKRE01000002">
    <property type="protein sequence ID" value="RPF47026.1"/>
    <property type="molecule type" value="Genomic_DNA"/>
</dbReference>
<organism evidence="4 5">
    <name type="scientific">Thermodesulfitimonas autotrophica</name>
    <dbReference type="NCBI Taxonomy" id="1894989"/>
    <lineage>
        <taxon>Bacteria</taxon>
        <taxon>Bacillati</taxon>
        <taxon>Bacillota</taxon>
        <taxon>Clostridia</taxon>
        <taxon>Thermoanaerobacterales</taxon>
        <taxon>Thermoanaerobacteraceae</taxon>
        <taxon>Thermodesulfitimonas</taxon>
    </lineage>
</organism>
<dbReference type="InterPro" id="IPR051398">
    <property type="entry name" value="Polysacch_Deacetylase"/>
</dbReference>
<evidence type="ECO:0000259" key="3">
    <source>
        <dbReference type="PROSITE" id="PS51677"/>
    </source>
</evidence>
<dbReference type="PANTHER" id="PTHR34216">
    <property type="match status" value="1"/>
</dbReference>
<dbReference type="SUPFAM" id="SSF88713">
    <property type="entry name" value="Glycoside hydrolase/deacetylase"/>
    <property type="match status" value="1"/>
</dbReference>
<proteinExistence type="predicted"/>
<dbReference type="GO" id="GO:0005576">
    <property type="term" value="C:extracellular region"/>
    <property type="evidence" value="ECO:0007669"/>
    <property type="project" value="UniProtKB-SubCell"/>
</dbReference>
<gene>
    <name evidence="4" type="ORF">EDD75_1296</name>
</gene>
<comment type="subcellular location">
    <subcellularLocation>
        <location evidence="1">Secreted</location>
    </subcellularLocation>
</comment>
<dbReference type="Pfam" id="PF01522">
    <property type="entry name" value="Polysacc_deac_1"/>
    <property type="match status" value="2"/>
</dbReference>
<keyword evidence="5" id="KW-1185">Reference proteome</keyword>
<accession>A0A3N5AP76</accession>
<comment type="caution">
    <text evidence="4">The sequence shown here is derived from an EMBL/GenBank/DDBJ whole genome shotgun (WGS) entry which is preliminary data.</text>
</comment>
<dbReference type="Gene3D" id="3.20.20.370">
    <property type="entry name" value="Glycoside hydrolase/deacetylase"/>
    <property type="match status" value="1"/>
</dbReference>
<dbReference type="InterPro" id="IPR011330">
    <property type="entry name" value="Glyco_hydro/deAcase_b/a-brl"/>
</dbReference>
<sequence>MRLRGTGHIRRGISRFFRRVRPQAVILLYHRVAEVAADPQLLCVKPAHFAAHLAHVQQNYQPVSLTALSEALQQGEVPDRAVVLTFDDGYADNLHHAKPILERYAVPATVFVTAGKIDNRREFWWDELERLLLLPDALPERLELTINGRKYSWSLEGTGRPERFRPERYRYWNITLKDDPTPRHKCYRELCALLRPLTEAARQAVLAELVSITGAGPLGRPEYRPLTTEEVRALAAGGLVMVGAHTLTHPVLAALPPEEQHREIAESRRRLESILGQPVTSFSYPYGAKGDYTPETLAIVRQAGFVCACANFPEPVTQKTDRFQLPRFLVRDWDGPEFARRLKGFF</sequence>
<protein>
    <submittedName>
        <fullName evidence="4">Polysaccharide deacetylase</fullName>
    </submittedName>
</protein>
<evidence type="ECO:0000256" key="2">
    <source>
        <dbReference type="ARBA" id="ARBA00022729"/>
    </source>
</evidence>
<dbReference type="InterPro" id="IPR002509">
    <property type="entry name" value="NODB_dom"/>
</dbReference>
<dbReference type="CDD" id="cd10918">
    <property type="entry name" value="CE4_NodB_like_5s_6s"/>
    <property type="match status" value="1"/>
</dbReference>
<dbReference type="AlphaFoldDB" id="A0A3N5AP76"/>
<dbReference type="RefSeq" id="WP_123929696.1">
    <property type="nucleotide sequence ID" value="NZ_RKRE01000002.1"/>
</dbReference>
<keyword evidence="2" id="KW-0732">Signal</keyword>
<dbReference type="OrthoDB" id="9778320at2"/>
<name>A0A3N5AP76_9THEO</name>
<dbReference type="Proteomes" id="UP000282654">
    <property type="component" value="Unassembled WGS sequence"/>
</dbReference>
<dbReference type="GO" id="GO:0016810">
    <property type="term" value="F:hydrolase activity, acting on carbon-nitrogen (but not peptide) bonds"/>
    <property type="evidence" value="ECO:0007669"/>
    <property type="project" value="InterPro"/>
</dbReference>
<dbReference type="PANTHER" id="PTHR34216:SF3">
    <property type="entry name" value="POLY-BETA-1,6-N-ACETYL-D-GLUCOSAMINE N-DEACETYLASE"/>
    <property type="match status" value="1"/>
</dbReference>
<feature type="domain" description="NodB homology" evidence="3">
    <location>
        <begin position="80"/>
        <end position="346"/>
    </location>
</feature>